<keyword evidence="2" id="KW-1185">Reference proteome</keyword>
<reference evidence="1 2" key="1">
    <citation type="submission" date="2018-07" db="EMBL/GenBank/DDBJ databases">
        <title>Freshwater and sediment microbial communities from various areas in North America, analyzing microbe dynamics in response to fracking.</title>
        <authorList>
            <person name="Lamendella R."/>
        </authorList>
    </citation>
    <scope>NUCLEOTIDE SEQUENCE [LARGE SCALE GENOMIC DNA]</scope>
    <source>
        <strain evidence="1 2">160A</strain>
    </source>
</reference>
<evidence type="ECO:0000313" key="1">
    <source>
        <dbReference type="EMBL" id="RCW30405.1"/>
    </source>
</evidence>
<name>A0A368UQH0_9BACT</name>
<proteinExistence type="predicted"/>
<sequence>MPRQNPPLLNEILLKIKKINVRIQNICFRTPSFGQKMTRVNPANIVLEKTAN</sequence>
<comment type="caution">
    <text evidence="1">The sequence shown here is derived from an EMBL/GenBank/DDBJ whole genome shotgun (WGS) entry which is preliminary data.</text>
</comment>
<dbReference type="EMBL" id="QPIZ01000022">
    <property type="protein sequence ID" value="RCW30405.1"/>
    <property type="molecule type" value="Genomic_DNA"/>
</dbReference>
<evidence type="ECO:0000313" key="2">
    <source>
        <dbReference type="Proteomes" id="UP000252733"/>
    </source>
</evidence>
<dbReference type="Proteomes" id="UP000252733">
    <property type="component" value="Unassembled WGS sequence"/>
</dbReference>
<dbReference type="AlphaFoldDB" id="A0A368UQH0"/>
<protein>
    <submittedName>
        <fullName evidence="1">Uncharacterized protein</fullName>
    </submittedName>
</protein>
<accession>A0A368UQH0</accession>
<gene>
    <name evidence="1" type="ORF">DFO77_12255</name>
</gene>
<organism evidence="1 2">
    <name type="scientific">Marinilabilia salmonicolor</name>
    <dbReference type="NCBI Taxonomy" id="989"/>
    <lineage>
        <taxon>Bacteria</taxon>
        <taxon>Pseudomonadati</taxon>
        <taxon>Bacteroidota</taxon>
        <taxon>Bacteroidia</taxon>
        <taxon>Marinilabiliales</taxon>
        <taxon>Marinilabiliaceae</taxon>
        <taxon>Marinilabilia</taxon>
    </lineage>
</organism>